<dbReference type="Proteomes" id="UP000078228">
    <property type="component" value="Unassembled WGS sequence"/>
</dbReference>
<feature type="transmembrane region" description="Helical" evidence="1">
    <location>
        <begin position="12"/>
        <end position="29"/>
    </location>
</feature>
<name>A0A198ULE1_MORCA</name>
<evidence type="ECO:0000313" key="2">
    <source>
        <dbReference type="EMBL" id="OAU97298.1"/>
    </source>
</evidence>
<sequence length="44" mass="5254">MTHQSSKQACKILGIKFWFLFWYGSILIYPNKKTVQSVCIERFL</sequence>
<dbReference type="PATRIC" id="fig|480.238.peg.274"/>
<protein>
    <submittedName>
        <fullName evidence="2">Uncharacterized protein</fullName>
    </submittedName>
</protein>
<keyword evidence="3" id="KW-1185">Reference proteome</keyword>
<keyword evidence="1" id="KW-0812">Transmembrane</keyword>
<evidence type="ECO:0000256" key="1">
    <source>
        <dbReference type="SAM" id="Phobius"/>
    </source>
</evidence>
<gene>
    <name evidence="2" type="ORF">AO384_0680</name>
</gene>
<dbReference type="EMBL" id="LXHC01000008">
    <property type="protein sequence ID" value="OAU97298.1"/>
    <property type="molecule type" value="Genomic_DNA"/>
</dbReference>
<comment type="caution">
    <text evidence="2">The sequence shown here is derived from an EMBL/GenBank/DDBJ whole genome shotgun (WGS) entry which is preliminary data.</text>
</comment>
<dbReference type="AlphaFoldDB" id="A0A198ULE1"/>
<keyword evidence="1" id="KW-0472">Membrane</keyword>
<keyword evidence="1" id="KW-1133">Transmembrane helix</keyword>
<reference evidence="2 3" key="1">
    <citation type="journal article" date="2016" name="Genome Biol. Evol.">
        <title>Comparative Genomic Analyses of the Moraxella catarrhalis Serosensitive and Seroresistant Lineages Demonstrate Their Independent Evolution.</title>
        <authorList>
            <person name="Earl J.P."/>
            <person name="de Vries S.P."/>
            <person name="Ahmed A."/>
            <person name="Powell E."/>
            <person name="Schultz M.P."/>
            <person name="Hermans P.W."/>
            <person name="Hill D.J."/>
            <person name="Zhou Z."/>
            <person name="Constantinidou C.I."/>
            <person name="Hu F.Z."/>
            <person name="Bootsma H.J."/>
            <person name="Ehrlich G.D."/>
        </authorList>
    </citation>
    <scope>NUCLEOTIDE SEQUENCE [LARGE SCALE GENOMIC DNA]</scope>
    <source>
        <strain evidence="2 3">Z7542</strain>
    </source>
</reference>
<organism evidence="2 3">
    <name type="scientific">Moraxella catarrhalis</name>
    <name type="common">Branhamella catarrhalis</name>
    <dbReference type="NCBI Taxonomy" id="480"/>
    <lineage>
        <taxon>Bacteria</taxon>
        <taxon>Pseudomonadati</taxon>
        <taxon>Pseudomonadota</taxon>
        <taxon>Gammaproteobacteria</taxon>
        <taxon>Moraxellales</taxon>
        <taxon>Moraxellaceae</taxon>
        <taxon>Moraxella</taxon>
    </lineage>
</organism>
<accession>A0A198ULE1</accession>
<proteinExistence type="predicted"/>
<evidence type="ECO:0000313" key="3">
    <source>
        <dbReference type="Proteomes" id="UP000078228"/>
    </source>
</evidence>